<dbReference type="AlphaFoldDB" id="A0A6F8ZE86"/>
<dbReference type="EMBL" id="LR778114">
    <property type="protein sequence ID" value="CAB1128077.1"/>
    <property type="molecule type" value="Genomic_DNA"/>
</dbReference>
<name>A0A6F8ZE86_9FIRM</name>
<dbReference type="KEGG" id="hfv:R50_0571"/>
<reference evidence="1 2" key="1">
    <citation type="submission" date="2020-02" db="EMBL/GenBank/DDBJ databases">
        <authorList>
            <person name="Hogendoorn C."/>
        </authorList>
    </citation>
    <scope>NUCLEOTIDE SEQUENCE [LARGE SCALE GENOMIC DNA]</scope>
    <source>
        <strain evidence="1">R501</strain>
    </source>
</reference>
<evidence type="ECO:0000313" key="1">
    <source>
        <dbReference type="EMBL" id="CAB1128077.1"/>
    </source>
</evidence>
<sequence length="92" mass="9440">MAKPPKARIEAGPNQIRITFPSPMTVGAARAMINACATGSSGCQCSTPLVPLDNDWEIQESTGGVTVSLIGEALPVAEVKACLETGCPVPDT</sequence>
<accession>A0A6F8ZE86</accession>
<organism evidence="1 2">
    <name type="scientific">Candidatus Hydrogenisulfobacillus filiaventi</name>
    <dbReference type="NCBI Taxonomy" id="2707344"/>
    <lineage>
        <taxon>Bacteria</taxon>
        <taxon>Bacillati</taxon>
        <taxon>Bacillota</taxon>
        <taxon>Clostridia</taxon>
        <taxon>Eubacteriales</taxon>
        <taxon>Clostridiales Family XVII. Incertae Sedis</taxon>
        <taxon>Candidatus Hydrogenisulfobacillus</taxon>
    </lineage>
</organism>
<evidence type="ECO:0000313" key="2">
    <source>
        <dbReference type="Proteomes" id="UP000503399"/>
    </source>
</evidence>
<keyword evidence="2" id="KW-1185">Reference proteome</keyword>
<protein>
    <submittedName>
        <fullName evidence="1">Uncharacterized protein</fullName>
    </submittedName>
</protein>
<gene>
    <name evidence="1" type="ORF">R50_0571</name>
</gene>
<proteinExistence type="predicted"/>
<dbReference type="Proteomes" id="UP000503399">
    <property type="component" value="Chromosome"/>
</dbReference>